<protein>
    <submittedName>
        <fullName evidence="3">Uncharacterized protein LOC117563789 isoform X2</fullName>
    </submittedName>
</protein>
<accession>A0A9C6SR49</accession>
<reference evidence="3" key="1">
    <citation type="submission" date="2025-08" db="UniProtKB">
        <authorList>
            <consortium name="RefSeq"/>
        </authorList>
    </citation>
    <scope>IDENTIFICATION</scope>
    <source>
        <strain evidence="3">15112-1751.03</strain>
        <tissue evidence="3">Whole Adult</tissue>
    </source>
</reference>
<name>A0A9C6SR49_DROAB</name>
<sequence>MVGDSPKTSIHCDSCMDNEKLLAHIRDTMRQEMAILSDQFQVLFNEFEEQKQLLRQIVGRESSSSLGDGDESPFRTAVRPPRRKPKQPKYQ</sequence>
<proteinExistence type="predicted"/>
<organism evidence="2 3">
    <name type="scientific">Drosophila albomicans</name>
    <name type="common">Fruit fly</name>
    <dbReference type="NCBI Taxonomy" id="7291"/>
    <lineage>
        <taxon>Eukaryota</taxon>
        <taxon>Metazoa</taxon>
        <taxon>Ecdysozoa</taxon>
        <taxon>Arthropoda</taxon>
        <taxon>Hexapoda</taxon>
        <taxon>Insecta</taxon>
        <taxon>Pterygota</taxon>
        <taxon>Neoptera</taxon>
        <taxon>Endopterygota</taxon>
        <taxon>Diptera</taxon>
        <taxon>Brachycera</taxon>
        <taxon>Muscomorpha</taxon>
        <taxon>Ephydroidea</taxon>
        <taxon>Drosophilidae</taxon>
        <taxon>Drosophila</taxon>
    </lineage>
</organism>
<dbReference type="GeneID" id="117563789"/>
<dbReference type="RefSeq" id="XP_051858526.1">
    <property type="nucleotide sequence ID" value="XM_052002566.1"/>
</dbReference>
<dbReference type="Proteomes" id="UP000515160">
    <property type="component" value="Chromosome 2L"/>
</dbReference>
<gene>
    <name evidence="3" type="primary">LOC117563789</name>
</gene>
<evidence type="ECO:0000256" key="1">
    <source>
        <dbReference type="SAM" id="MobiDB-lite"/>
    </source>
</evidence>
<feature type="compositionally biased region" description="Basic residues" evidence="1">
    <location>
        <begin position="80"/>
        <end position="91"/>
    </location>
</feature>
<dbReference type="AlphaFoldDB" id="A0A9C6SR49"/>
<keyword evidence="2" id="KW-1185">Reference proteome</keyword>
<feature type="region of interest" description="Disordered" evidence="1">
    <location>
        <begin position="60"/>
        <end position="91"/>
    </location>
</feature>
<evidence type="ECO:0000313" key="3">
    <source>
        <dbReference type="RefSeq" id="XP_051858526.1"/>
    </source>
</evidence>
<evidence type="ECO:0000313" key="2">
    <source>
        <dbReference type="Proteomes" id="UP000515160"/>
    </source>
</evidence>